<evidence type="ECO:0000259" key="9">
    <source>
        <dbReference type="PROSITE" id="PS51826"/>
    </source>
</evidence>
<dbReference type="RefSeq" id="WP_200350574.1">
    <property type="nucleotide sequence ID" value="NZ_BAABHZ010000008.1"/>
</dbReference>
<evidence type="ECO:0000313" key="10">
    <source>
        <dbReference type="EMBL" id="MBK1815613.1"/>
    </source>
</evidence>
<evidence type="ECO:0000256" key="7">
    <source>
        <dbReference type="RuleBase" id="RU003423"/>
    </source>
</evidence>
<keyword evidence="6 7" id="KW-0012">Acyltransferase</keyword>
<evidence type="ECO:0000256" key="3">
    <source>
        <dbReference type="ARBA" id="ARBA00011484"/>
    </source>
</evidence>
<dbReference type="InterPro" id="IPR050743">
    <property type="entry name" value="2-oxoacid_DH_E2_comp"/>
</dbReference>
<gene>
    <name evidence="10" type="ORF">JIN84_08300</name>
</gene>
<dbReference type="Gene3D" id="4.10.320.10">
    <property type="entry name" value="E3-binding domain"/>
    <property type="match status" value="1"/>
</dbReference>
<dbReference type="GO" id="GO:0031405">
    <property type="term" value="F:lipoic acid binding"/>
    <property type="evidence" value="ECO:0007669"/>
    <property type="project" value="TreeGrafter"/>
</dbReference>
<dbReference type="Pfam" id="PF02817">
    <property type="entry name" value="E3_binding"/>
    <property type="match status" value="1"/>
</dbReference>
<dbReference type="AlphaFoldDB" id="A0A934QZJ1"/>
<keyword evidence="11" id="KW-1185">Reference proteome</keyword>
<evidence type="ECO:0000256" key="4">
    <source>
        <dbReference type="ARBA" id="ARBA00022679"/>
    </source>
</evidence>
<accession>A0A934QZJ1</accession>
<evidence type="ECO:0000256" key="5">
    <source>
        <dbReference type="ARBA" id="ARBA00022823"/>
    </source>
</evidence>
<keyword evidence="5 7" id="KW-0450">Lipoyl</keyword>
<dbReference type="InterPro" id="IPR001078">
    <property type="entry name" value="2-oxoacid_DH_actylTfrase"/>
</dbReference>
<dbReference type="InterPro" id="IPR023213">
    <property type="entry name" value="CAT-like_dom_sf"/>
</dbReference>
<dbReference type="PANTHER" id="PTHR43178">
    <property type="entry name" value="DIHYDROLIPOAMIDE ACETYLTRANSFERASE COMPONENT OF PYRUVATE DEHYDROGENASE COMPLEX"/>
    <property type="match status" value="1"/>
</dbReference>
<keyword evidence="4 7" id="KW-0808">Transferase</keyword>
<comment type="cofactor">
    <cofactor evidence="1 7">
        <name>(R)-lipoate</name>
        <dbReference type="ChEBI" id="CHEBI:83088"/>
    </cofactor>
</comment>
<dbReference type="PROSITE" id="PS51826">
    <property type="entry name" value="PSBD"/>
    <property type="match status" value="1"/>
</dbReference>
<dbReference type="Pfam" id="PF00364">
    <property type="entry name" value="Biotin_lipoyl"/>
    <property type="match status" value="1"/>
</dbReference>
<dbReference type="Proteomes" id="UP000600139">
    <property type="component" value="Unassembled WGS sequence"/>
</dbReference>
<dbReference type="SUPFAM" id="SSF47005">
    <property type="entry name" value="Peripheral subunit-binding domain of 2-oxo acid dehydrogenase complex"/>
    <property type="match status" value="1"/>
</dbReference>
<dbReference type="PANTHER" id="PTHR43178:SF5">
    <property type="entry name" value="LIPOAMIDE ACYLTRANSFERASE COMPONENT OF BRANCHED-CHAIN ALPHA-KETO ACID DEHYDROGENASE COMPLEX, MITOCHONDRIAL"/>
    <property type="match status" value="1"/>
</dbReference>
<dbReference type="PROSITE" id="PS50968">
    <property type="entry name" value="BIOTINYL_LIPOYL"/>
    <property type="match status" value="1"/>
</dbReference>
<dbReference type="InterPro" id="IPR036625">
    <property type="entry name" value="E3-bd_dom_sf"/>
</dbReference>
<feature type="domain" description="Peripheral subunit-binding (PSBD)" evidence="9">
    <location>
        <begin position="148"/>
        <end position="188"/>
    </location>
</feature>
<dbReference type="Gene3D" id="3.30.559.10">
    <property type="entry name" value="Chloramphenicol acetyltransferase-like domain"/>
    <property type="match status" value="1"/>
</dbReference>
<name>A0A934QZJ1_9BACT</name>
<evidence type="ECO:0000259" key="8">
    <source>
        <dbReference type="PROSITE" id="PS50968"/>
    </source>
</evidence>
<organism evidence="10 11">
    <name type="scientific">Luteolibacter yonseiensis</name>
    <dbReference type="NCBI Taxonomy" id="1144680"/>
    <lineage>
        <taxon>Bacteria</taxon>
        <taxon>Pseudomonadati</taxon>
        <taxon>Verrucomicrobiota</taxon>
        <taxon>Verrucomicrobiia</taxon>
        <taxon>Verrucomicrobiales</taxon>
        <taxon>Verrucomicrobiaceae</taxon>
        <taxon>Luteolibacter</taxon>
    </lineage>
</organism>
<evidence type="ECO:0000256" key="2">
    <source>
        <dbReference type="ARBA" id="ARBA00007317"/>
    </source>
</evidence>
<dbReference type="InterPro" id="IPR004167">
    <property type="entry name" value="PSBD"/>
</dbReference>
<comment type="similarity">
    <text evidence="2 7">Belongs to the 2-oxoacid dehydrogenase family.</text>
</comment>
<dbReference type="GO" id="GO:0005737">
    <property type="term" value="C:cytoplasm"/>
    <property type="evidence" value="ECO:0007669"/>
    <property type="project" value="TreeGrafter"/>
</dbReference>
<dbReference type="EC" id="2.3.1.-" evidence="7"/>
<feature type="domain" description="Lipoyl-binding" evidence="8">
    <location>
        <begin position="3"/>
        <end position="78"/>
    </location>
</feature>
<dbReference type="SUPFAM" id="SSF51230">
    <property type="entry name" value="Single hybrid motif"/>
    <property type="match status" value="1"/>
</dbReference>
<dbReference type="Gene3D" id="2.40.50.100">
    <property type="match status" value="1"/>
</dbReference>
<dbReference type="InterPro" id="IPR011053">
    <property type="entry name" value="Single_hybrid_motif"/>
</dbReference>
<dbReference type="CDD" id="cd06849">
    <property type="entry name" value="lipoyl_domain"/>
    <property type="match status" value="1"/>
</dbReference>
<dbReference type="InterPro" id="IPR003016">
    <property type="entry name" value="2-oxoA_DH_lipoyl-BS"/>
</dbReference>
<dbReference type="Pfam" id="PF00198">
    <property type="entry name" value="2-oxoacid_dh"/>
    <property type="match status" value="1"/>
</dbReference>
<dbReference type="GO" id="GO:0016407">
    <property type="term" value="F:acetyltransferase activity"/>
    <property type="evidence" value="ECO:0007669"/>
    <property type="project" value="TreeGrafter"/>
</dbReference>
<evidence type="ECO:0000256" key="1">
    <source>
        <dbReference type="ARBA" id="ARBA00001938"/>
    </source>
</evidence>
<proteinExistence type="inferred from homology"/>
<protein>
    <recommendedName>
        <fullName evidence="7">Dihydrolipoamide acetyltransferase component of pyruvate dehydrogenase complex</fullName>
        <ecNumber evidence="7">2.3.1.-</ecNumber>
    </recommendedName>
</protein>
<dbReference type="InterPro" id="IPR000089">
    <property type="entry name" value="Biotin_lipoyl"/>
</dbReference>
<dbReference type="EMBL" id="JAENIK010000009">
    <property type="protein sequence ID" value="MBK1815613.1"/>
    <property type="molecule type" value="Genomic_DNA"/>
</dbReference>
<sequence>MPTVPILMPQLGESIAEATIIRLGVAVGDAVRTDQEIIEVETNKAVMGVTTLCDGIVSELRAQEGVSYSVGTLLGLLDVTDEEIARTGVESLEAIEAKRAASSQSANPAQAEANLHFALDDDAYEEAPAVVPSVKGLPVPTGVLGAHYISPRMRARMDDLGIREADISAIVGTGAGGRVTVEDLERFLDYLDAWPSSQASPMRLAVADAMRRSWTRPLATVGLPILLDRVLDHRRVQSPKPGLTLYLLRAFALALTETPTTAGYLIGDKVVHPRSFDIGVAVQVEDGVVVPVVRKVDQKSLGELVSEYDDLVDRARRRRLTEQDCSGGIATVTNFGTFGLTIGTPIPLPNETLILGIGAGVKKPVWSSQVEAFLPATEADLLLTFDHRVVDGGGAGVLLNRVSALLQKPENL</sequence>
<reference evidence="10" key="1">
    <citation type="submission" date="2021-01" db="EMBL/GenBank/DDBJ databases">
        <title>Modified the classification status of verrucomicrobia.</title>
        <authorList>
            <person name="Feng X."/>
        </authorList>
    </citation>
    <scope>NUCLEOTIDE SEQUENCE</scope>
    <source>
        <strain evidence="10">JCM 18052</strain>
    </source>
</reference>
<dbReference type="PROSITE" id="PS00189">
    <property type="entry name" value="LIPOYL"/>
    <property type="match status" value="1"/>
</dbReference>
<comment type="subunit">
    <text evidence="3">Forms a 24-polypeptide structural core with octahedral symmetry.</text>
</comment>
<evidence type="ECO:0000256" key="6">
    <source>
        <dbReference type="ARBA" id="ARBA00023315"/>
    </source>
</evidence>
<comment type="caution">
    <text evidence="10">The sequence shown here is derived from an EMBL/GenBank/DDBJ whole genome shotgun (WGS) entry which is preliminary data.</text>
</comment>
<evidence type="ECO:0000313" key="11">
    <source>
        <dbReference type="Proteomes" id="UP000600139"/>
    </source>
</evidence>
<dbReference type="SUPFAM" id="SSF52777">
    <property type="entry name" value="CoA-dependent acyltransferases"/>
    <property type="match status" value="1"/>
</dbReference>